<dbReference type="Proteomes" id="UP001281761">
    <property type="component" value="Unassembled WGS sequence"/>
</dbReference>
<dbReference type="EMBL" id="JARBJD010000025">
    <property type="protein sequence ID" value="KAK2960068.1"/>
    <property type="molecule type" value="Genomic_DNA"/>
</dbReference>
<proteinExistence type="predicted"/>
<reference evidence="1 2" key="1">
    <citation type="journal article" date="2022" name="bioRxiv">
        <title>Genomics of Preaxostyla Flagellates Illuminates Evolutionary Transitions and the Path Towards Mitochondrial Loss.</title>
        <authorList>
            <person name="Novak L.V.F."/>
            <person name="Treitli S.C."/>
            <person name="Pyrih J."/>
            <person name="Halakuc P."/>
            <person name="Pipaliya S.V."/>
            <person name="Vacek V."/>
            <person name="Brzon O."/>
            <person name="Soukal P."/>
            <person name="Eme L."/>
            <person name="Dacks J.B."/>
            <person name="Karnkowska A."/>
            <person name="Elias M."/>
            <person name="Hampl V."/>
        </authorList>
    </citation>
    <scope>NUCLEOTIDE SEQUENCE [LARGE SCALE GENOMIC DNA]</scope>
    <source>
        <strain evidence="1">NAU3</strain>
        <tissue evidence="1">Gut</tissue>
    </source>
</reference>
<accession>A0ABQ9Y8Q2</accession>
<keyword evidence="2" id="KW-1185">Reference proteome</keyword>
<sequence>MNSFLNDLSNVDGVVTHASFHSESPNCVFSTPTEPERLVSVSCASSFSDPQQSKLLLTFSSRALLANTDYTLTFQSTAVSSIPSHTKRISVTTENDGTIASFDHCVYPIEEGPKRGEQLEFGVRYTVVSFHRGSTSLLFDTESHSFVVPTEPPRIEGWTGTMLSKNRQQAVLSFTGRALRDGLGSVWLTNGSSFWESVSTLSVSASTSCEAVFAVGAGHSLSFVAFGGSYTVCIKSGETSNLVVNDGITATILRPPHIESASIKFNSLATACVVSFAGTDLEIGKIYKVTLNPTHSLTITMKTTTLAESEELPVGSAGSLQFETKYEVSTITPLDAADGIVLFDTPLTLSVPKRPTMQIFVDSERGSEKTAKCGTIGNPCNSVLVGWRVGEEERVEKVVVKIDGWGGFGRRMVVGEKKLEIEGIERGQSRLVVEEGVLGEGREEGVMTMSGGSVVIVGVTLCLPPSRQFGKSGMGSVVRGFGECVVESVSIVSGWKLERVGMGLVCWLGGSLTLRGIVMEGVEMESDVILVNCSSSEKDVSFEMDSCRLIGVVSRNAGLVCFSSKSEESHIGILDCVFVSTERVESGGVVDGMGVIVVSTWQEKTLISKCVFSDCGTVEGTVGSLKKGGVVVVRIGSGQVGRRKEILLHENVFVDSSVSWSGSGVERNGGVVVWSDGGCQVMVDVFGSWFEETRVSGVVLDRDSFGVPIIERKRKIVHTLSGSGHAGLVVVVGRVLPVIRRKGSSFSGCSLRVVSDKTVPSSHRNSDEL</sequence>
<gene>
    <name evidence="1" type="ORF">BLNAU_4951</name>
</gene>
<evidence type="ECO:0000313" key="1">
    <source>
        <dbReference type="EMBL" id="KAK2960068.1"/>
    </source>
</evidence>
<organism evidence="1 2">
    <name type="scientific">Blattamonas nauphoetae</name>
    <dbReference type="NCBI Taxonomy" id="2049346"/>
    <lineage>
        <taxon>Eukaryota</taxon>
        <taxon>Metamonada</taxon>
        <taxon>Preaxostyla</taxon>
        <taxon>Oxymonadida</taxon>
        <taxon>Blattamonas</taxon>
    </lineage>
</organism>
<protein>
    <submittedName>
        <fullName evidence="1">Uncharacterized protein</fullName>
    </submittedName>
</protein>
<evidence type="ECO:0000313" key="2">
    <source>
        <dbReference type="Proteomes" id="UP001281761"/>
    </source>
</evidence>
<name>A0ABQ9Y8Q2_9EUKA</name>
<comment type="caution">
    <text evidence="1">The sequence shown here is derived from an EMBL/GenBank/DDBJ whole genome shotgun (WGS) entry which is preliminary data.</text>
</comment>